<evidence type="ECO:0000259" key="7">
    <source>
        <dbReference type="Pfam" id="PF02687"/>
    </source>
</evidence>
<dbReference type="PANTHER" id="PTHR30572">
    <property type="entry name" value="MEMBRANE COMPONENT OF TRANSPORTER-RELATED"/>
    <property type="match status" value="1"/>
</dbReference>
<feature type="domain" description="MacB-like periplasmic core" evidence="8">
    <location>
        <begin position="20"/>
        <end position="242"/>
    </location>
</feature>
<feature type="transmembrane region" description="Helical" evidence="6">
    <location>
        <begin position="671"/>
        <end position="695"/>
    </location>
</feature>
<keyword evidence="4 6" id="KW-1133">Transmembrane helix</keyword>
<keyword evidence="5 6" id="KW-0472">Membrane</keyword>
<dbReference type="Proteomes" id="UP001319200">
    <property type="component" value="Unassembled WGS sequence"/>
</dbReference>
<reference evidence="9 10" key="1">
    <citation type="submission" date="2021-05" db="EMBL/GenBank/DDBJ databases">
        <title>A Polyphasic approach of four new species of the genus Ohtaekwangia: Ohtaekwangia histidinii sp. nov., Ohtaekwangia cretensis sp. nov., Ohtaekwangia indiensis sp. nov., Ohtaekwangia reichenbachii sp. nov. from diverse environment.</title>
        <authorList>
            <person name="Octaviana S."/>
        </authorList>
    </citation>
    <scope>NUCLEOTIDE SEQUENCE [LARGE SCALE GENOMIC DNA]</scope>
    <source>
        <strain evidence="9 10">PWU4</strain>
    </source>
</reference>
<feature type="transmembrane region" description="Helical" evidence="6">
    <location>
        <begin position="21"/>
        <end position="42"/>
    </location>
</feature>
<evidence type="ECO:0000313" key="10">
    <source>
        <dbReference type="Proteomes" id="UP001319200"/>
    </source>
</evidence>
<dbReference type="GO" id="GO:0005886">
    <property type="term" value="C:plasma membrane"/>
    <property type="evidence" value="ECO:0007669"/>
    <property type="project" value="UniProtKB-SubCell"/>
</dbReference>
<feature type="transmembrane region" description="Helical" evidence="6">
    <location>
        <begin position="755"/>
        <end position="776"/>
    </location>
</feature>
<evidence type="ECO:0000256" key="4">
    <source>
        <dbReference type="ARBA" id="ARBA00022989"/>
    </source>
</evidence>
<dbReference type="RefSeq" id="WP_254163998.1">
    <property type="nucleotide sequence ID" value="NZ_JAHESF010000013.1"/>
</dbReference>
<keyword evidence="10" id="KW-1185">Reference proteome</keyword>
<dbReference type="Pfam" id="PF12704">
    <property type="entry name" value="MacB_PCD"/>
    <property type="match status" value="2"/>
</dbReference>
<keyword evidence="2" id="KW-1003">Cell membrane</keyword>
<evidence type="ECO:0000256" key="3">
    <source>
        <dbReference type="ARBA" id="ARBA00022692"/>
    </source>
</evidence>
<evidence type="ECO:0000256" key="2">
    <source>
        <dbReference type="ARBA" id="ARBA00022475"/>
    </source>
</evidence>
<dbReference type="EMBL" id="JAHESF010000013">
    <property type="protein sequence ID" value="MBT1698126.1"/>
    <property type="molecule type" value="Genomic_DNA"/>
</dbReference>
<feature type="domain" description="MacB-like periplasmic core" evidence="8">
    <location>
        <begin position="435"/>
        <end position="639"/>
    </location>
</feature>
<dbReference type="Pfam" id="PF02687">
    <property type="entry name" value="FtsX"/>
    <property type="match status" value="2"/>
</dbReference>
<feature type="transmembrane region" description="Helical" evidence="6">
    <location>
        <begin position="428"/>
        <end position="448"/>
    </location>
</feature>
<organism evidence="9 10">
    <name type="scientific">Chryseosolibacter histidini</name>
    <dbReference type="NCBI Taxonomy" id="2782349"/>
    <lineage>
        <taxon>Bacteria</taxon>
        <taxon>Pseudomonadati</taxon>
        <taxon>Bacteroidota</taxon>
        <taxon>Cytophagia</taxon>
        <taxon>Cytophagales</taxon>
        <taxon>Chryseotaleaceae</taxon>
        <taxon>Chryseosolibacter</taxon>
    </lineage>
</organism>
<evidence type="ECO:0000256" key="6">
    <source>
        <dbReference type="SAM" id="Phobius"/>
    </source>
</evidence>
<feature type="transmembrane region" description="Helical" evidence="6">
    <location>
        <begin position="286"/>
        <end position="308"/>
    </location>
</feature>
<accession>A0AAP2DKZ8</accession>
<dbReference type="PANTHER" id="PTHR30572:SF18">
    <property type="entry name" value="ABC-TYPE MACROLIDE FAMILY EXPORT SYSTEM PERMEASE COMPONENT 2"/>
    <property type="match status" value="1"/>
</dbReference>
<feature type="transmembrane region" description="Helical" evidence="6">
    <location>
        <begin position="378"/>
        <end position="403"/>
    </location>
</feature>
<dbReference type="InterPro" id="IPR003838">
    <property type="entry name" value="ABC3_permease_C"/>
</dbReference>
<dbReference type="GO" id="GO:0022857">
    <property type="term" value="F:transmembrane transporter activity"/>
    <property type="evidence" value="ECO:0007669"/>
    <property type="project" value="TreeGrafter"/>
</dbReference>
<feature type="domain" description="ABC3 transporter permease C-terminal" evidence="7">
    <location>
        <begin position="675"/>
        <end position="786"/>
    </location>
</feature>
<feature type="transmembrane region" description="Helical" evidence="6">
    <location>
        <begin position="716"/>
        <end position="743"/>
    </location>
</feature>
<gene>
    <name evidence="9" type="ORF">KK083_14630</name>
</gene>
<comment type="caution">
    <text evidence="9">The sequence shown here is derived from an EMBL/GenBank/DDBJ whole genome shotgun (WGS) entry which is preliminary data.</text>
</comment>
<comment type="subcellular location">
    <subcellularLocation>
        <location evidence="1">Cell membrane</location>
        <topology evidence="1">Multi-pass membrane protein</topology>
    </subcellularLocation>
</comment>
<evidence type="ECO:0000256" key="1">
    <source>
        <dbReference type="ARBA" id="ARBA00004651"/>
    </source>
</evidence>
<dbReference type="InterPro" id="IPR050250">
    <property type="entry name" value="Macrolide_Exporter_MacB"/>
</dbReference>
<evidence type="ECO:0000259" key="8">
    <source>
        <dbReference type="Pfam" id="PF12704"/>
    </source>
</evidence>
<evidence type="ECO:0000256" key="5">
    <source>
        <dbReference type="ARBA" id="ARBA00023136"/>
    </source>
</evidence>
<evidence type="ECO:0000313" key="9">
    <source>
        <dbReference type="EMBL" id="MBT1698126.1"/>
    </source>
</evidence>
<sequence>MISNYIKIALRNLTRSRGYSLINISGLAVGISVTMLIGLWLYDELSYNRHHKNYEHIAQVYQHQTFNDVVSTSMTMPMPLGTELKANYKSDFKHVVMAWWPMNHILSIDDHKTSQSGTFMDGEGLEMFSFNMLKGTLTSLKDPASIVLSESCARAIFGDQDPIDKMLKIDNTLDVRVTGVYQEFPSNSKLNNIHFVSTWDFWVTSNPWMKVQEHNWNNNGYSIFVEIQPTTTFEAVSEKIKDIKVSKISKEQAAREKPQVFLNPMSRWHLYSVWKDGQAAGGRIELVWLFGIIGTFVLLLACINFMNLSTARSEKRAKEVGIRKSVGSVRTQLISQFLGESLVVVVISFIIALAIVTGVLPWFNTISEKRIDMPWTNLYFWLVSVAFILITGLLSGSYPALYLSSFQPVKVLKGTFKAGRFASVPRKILVVTQFTISIALILGTIIVYQQVQHAKNRPIGYDRQGLIMIRKTAPEFWGKFEVIRNELKASGAIVDMAESSSPATEIWFNFTGFNWKGKDPNLQDDFATMAVTHDFGKTMGWTFIRGRDFSREFSTDSAGIVLNEAAAEYMGLEDPVDEEITWNGRKYTVIGVIKNMIMDSPYSPVKQTVFYLSYNDTVWINIRINPEMSAHDALAKIEKVFQNLLPAVPFEFKFTDQEYALKFAAEERIGALAGIFATLAIFISCMGLFGMASFVAEQRRKEIGIRKIMGASVLNLWKMLSAEFLVLVGVSCLIGLPIAAHLLDQWLQQFEYRTTISLLALIGAVGGALLITLLTVSFQTVKASMANPVKSLRSE</sequence>
<name>A0AAP2DKZ8_9BACT</name>
<keyword evidence="3 6" id="KW-0812">Transmembrane</keyword>
<feature type="transmembrane region" description="Helical" evidence="6">
    <location>
        <begin position="342"/>
        <end position="363"/>
    </location>
</feature>
<dbReference type="InterPro" id="IPR025857">
    <property type="entry name" value="MacB_PCD"/>
</dbReference>
<feature type="domain" description="ABC3 transporter permease C-terminal" evidence="7">
    <location>
        <begin position="292"/>
        <end position="408"/>
    </location>
</feature>
<dbReference type="AlphaFoldDB" id="A0AAP2DKZ8"/>
<proteinExistence type="predicted"/>
<protein>
    <submittedName>
        <fullName evidence="9">ABC transporter permease</fullName>
    </submittedName>
</protein>